<gene>
    <name evidence="1" type="ORF">M409DRAFT_22350</name>
</gene>
<evidence type="ECO:0000313" key="1">
    <source>
        <dbReference type="EMBL" id="KAF2167544.1"/>
    </source>
</evidence>
<organism evidence="1 2">
    <name type="scientific">Zasmidium cellare ATCC 36951</name>
    <dbReference type="NCBI Taxonomy" id="1080233"/>
    <lineage>
        <taxon>Eukaryota</taxon>
        <taxon>Fungi</taxon>
        <taxon>Dikarya</taxon>
        <taxon>Ascomycota</taxon>
        <taxon>Pezizomycotina</taxon>
        <taxon>Dothideomycetes</taxon>
        <taxon>Dothideomycetidae</taxon>
        <taxon>Mycosphaerellales</taxon>
        <taxon>Mycosphaerellaceae</taxon>
        <taxon>Zasmidium</taxon>
    </lineage>
</organism>
<evidence type="ECO:0000313" key="2">
    <source>
        <dbReference type="Proteomes" id="UP000799537"/>
    </source>
</evidence>
<reference evidence="1" key="1">
    <citation type="journal article" date="2020" name="Stud. Mycol.">
        <title>101 Dothideomycetes genomes: a test case for predicting lifestyles and emergence of pathogens.</title>
        <authorList>
            <person name="Haridas S."/>
            <person name="Albert R."/>
            <person name="Binder M."/>
            <person name="Bloem J."/>
            <person name="Labutti K."/>
            <person name="Salamov A."/>
            <person name="Andreopoulos B."/>
            <person name="Baker S."/>
            <person name="Barry K."/>
            <person name="Bills G."/>
            <person name="Bluhm B."/>
            <person name="Cannon C."/>
            <person name="Castanera R."/>
            <person name="Culley D."/>
            <person name="Daum C."/>
            <person name="Ezra D."/>
            <person name="Gonzalez J."/>
            <person name="Henrissat B."/>
            <person name="Kuo A."/>
            <person name="Liang C."/>
            <person name="Lipzen A."/>
            <person name="Lutzoni F."/>
            <person name="Magnuson J."/>
            <person name="Mondo S."/>
            <person name="Nolan M."/>
            <person name="Ohm R."/>
            <person name="Pangilinan J."/>
            <person name="Park H.-J."/>
            <person name="Ramirez L."/>
            <person name="Alfaro M."/>
            <person name="Sun H."/>
            <person name="Tritt A."/>
            <person name="Yoshinaga Y."/>
            <person name="Zwiers L.-H."/>
            <person name="Turgeon B."/>
            <person name="Goodwin S."/>
            <person name="Spatafora J."/>
            <person name="Crous P."/>
            <person name="Grigoriev I."/>
        </authorList>
    </citation>
    <scope>NUCLEOTIDE SEQUENCE</scope>
    <source>
        <strain evidence="1">ATCC 36951</strain>
    </source>
</reference>
<dbReference type="EMBL" id="ML993593">
    <property type="protein sequence ID" value="KAF2167544.1"/>
    <property type="molecule type" value="Genomic_DNA"/>
</dbReference>
<dbReference type="AlphaFoldDB" id="A0A6A6CJZ1"/>
<dbReference type="Proteomes" id="UP000799537">
    <property type="component" value="Unassembled WGS sequence"/>
</dbReference>
<dbReference type="SUPFAM" id="SSF55961">
    <property type="entry name" value="Bet v1-like"/>
    <property type="match status" value="1"/>
</dbReference>
<proteinExistence type="predicted"/>
<dbReference type="GeneID" id="54559568"/>
<sequence>MASSTVVHSPTLYVPNVPGTSNVRFAENRIISNAKHTAVFDYVTTWANLPKWLPVSEVAKVWKGNEDAPAEMGDVLYEEIKDKTRSPKVYTVVVLILGLLWVVSGIDEGETVVKRTVTFLTAPPDDGRTFFSRVFQDVRQYGPDLDSTRLSVMQPAAIQPGLKRLKALVEERWGT</sequence>
<protein>
    <recommendedName>
        <fullName evidence="3">Coenzyme Q-binding protein COQ10 START domain-containing protein</fullName>
    </recommendedName>
</protein>
<evidence type="ECO:0008006" key="3">
    <source>
        <dbReference type="Google" id="ProtNLM"/>
    </source>
</evidence>
<name>A0A6A6CJZ1_ZASCE</name>
<dbReference type="RefSeq" id="XP_033668433.1">
    <property type="nucleotide sequence ID" value="XM_033806296.1"/>
</dbReference>
<keyword evidence="2" id="KW-1185">Reference proteome</keyword>
<accession>A0A6A6CJZ1</accession>
<dbReference type="OrthoDB" id="10467965at2759"/>